<reference evidence="6 7" key="1">
    <citation type="journal article" date="2018" name="Sci. Rep.">
        <title>Genomic signatures of local adaptation to the degree of environmental predictability in rotifers.</title>
        <authorList>
            <person name="Franch-Gras L."/>
            <person name="Hahn C."/>
            <person name="Garcia-Roger E.M."/>
            <person name="Carmona M.J."/>
            <person name="Serra M."/>
            <person name="Gomez A."/>
        </authorList>
    </citation>
    <scope>NUCLEOTIDE SEQUENCE [LARGE SCALE GENOMIC DNA]</scope>
    <source>
        <strain evidence="6">HYR1</strain>
    </source>
</reference>
<dbReference type="STRING" id="10195.A0A3M7RH29"/>
<dbReference type="SMART" id="SM00248">
    <property type="entry name" value="ANK"/>
    <property type="match status" value="3"/>
</dbReference>
<gene>
    <name evidence="6" type="ORF">BpHYR1_041616</name>
</gene>
<dbReference type="InterPro" id="IPR002110">
    <property type="entry name" value="Ankyrin_rpt"/>
</dbReference>
<dbReference type="OrthoDB" id="60433at2759"/>
<dbReference type="Pfam" id="PF00023">
    <property type="entry name" value="Ank"/>
    <property type="match status" value="1"/>
</dbReference>
<dbReference type="PROSITE" id="PS50088">
    <property type="entry name" value="ANK_REPEAT"/>
    <property type="match status" value="1"/>
</dbReference>
<dbReference type="InterPro" id="IPR036770">
    <property type="entry name" value="Ankyrin_rpt-contain_sf"/>
</dbReference>
<dbReference type="Gene3D" id="1.25.40.20">
    <property type="entry name" value="Ankyrin repeat-containing domain"/>
    <property type="match status" value="1"/>
</dbReference>
<evidence type="ECO:0000313" key="7">
    <source>
        <dbReference type="Proteomes" id="UP000276133"/>
    </source>
</evidence>
<comment type="caution">
    <text evidence="6">The sequence shown here is derived from an EMBL/GenBank/DDBJ whole genome shotgun (WGS) entry which is preliminary data.</text>
</comment>
<keyword evidence="1" id="KW-0677">Repeat</keyword>
<organism evidence="6 7">
    <name type="scientific">Brachionus plicatilis</name>
    <name type="common">Marine rotifer</name>
    <name type="synonym">Brachionus muelleri</name>
    <dbReference type="NCBI Taxonomy" id="10195"/>
    <lineage>
        <taxon>Eukaryota</taxon>
        <taxon>Metazoa</taxon>
        <taxon>Spiralia</taxon>
        <taxon>Gnathifera</taxon>
        <taxon>Rotifera</taxon>
        <taxon>Eurotatoria</taxon>
        <taxon>Monogononta</taxon>
        <taxon>Pseudotrocha</taxon>
        <taxon>Ploima</taxon>
        <taxon>Brachionidae</taxon>
        <taxon>Brachionus</taxon>
    </lineage>
</organism>
<dbReference type="PROSITE" id="PS50297">
    <property type="entry name" value="ANK_REP_REGION"/>
    <property type="match status" value="1"/>
</dbReference>
<feature type="repeat" description="ANK" evidence="3">
    <location>
        <begin position="249"/>
        <end position="271"/>
    </location>
</feature>
<dbReference type="Proteomes" id="UP000276133">
    <property type="component" value="Unassembled WGS sequence"/>
</dbReference>
<protein>
    <recommendedName>
        <fullName evidence="5">SIPAR domain-containing protein</fullName>
    </recommendedName>
</protein>
<sequence length="336" mass="38510">MQAFQVGLDSQSISMNSINQLLKAVFKEYPIQLLSFRGPYVLLDFVDILCSDRDNEYKKLLSDVKCRTVNKQYAQWLLSIRSFALINMCWSIIKFYRKTFKENLALAGKNNENDFKNRLSCLSTKSIASKNEQSKSSSNSSLSSVDSVKSDDSSKNSSSFVNNQRLKSAKIDIDKISRHKYSYYLEAIFKNDFPDVLHYLISTKKYDPCILDEQGRTLIFRAVMNEKPKILSYLVKRWPCIDINKECESGNTPLHAAVNKGNLKLVEILLESIENKVSNKLNDKKIIKLDIDKLNSKCMNATALHLAVWNDFNEIAIKLVQNGADPFLMMNVFFML</sequence>
<dbReference type="Pfam" id="PF12796">
    <property type="entry name" value="Ank_2"/>
    <property type="match status" value="1"/>
</dbReference>
<evidence type="ECO:0000313" key="6">
    <source>
        <dbReference type="EMBL" id="RNA22779.1"/>
    </source>
</evidence>
<evidence type="ECO:0000256" key="1">
    <source>
        <dbReference type="ARBA" id="ARBA00022737"/>
    </source>
</evidence>
<keyword evidence="2 3" id="KW-0040">ANK repeat</keyword>
<feature type="region of interest" description="Disordered" evidence="4">
    <location>
        <begin position="132"/>
        <end position="159"/>
    </location>
</feature>
<dbReference type="PANTHER" id="PTHR24198:SF165">
    <property type="entry name" value="ANKYRIN REPEAT-CONTAINING PROTEIN-RELATED"/>
    <property type="match status" value="1"/>
</dbReference>
<accession>A0A3M7RH29</accession>
<evidence type="ECO:0000256" key="4">
    <source>
        <dbReference type="SAM" id="MobiDB-lite"/>
    </source>
</evidence>
<evidence type="ECO:0000259" key="5">
    <source>
        <dbReference type="Pfam" id="PF15487"/>
    </source>
</evidence>
<keyword evidence="7" id="KW-1185">Reference proteome</keyword>
<evidence type="ECO:0000256" key="2">
    <source>
        <dbReference type="ARBA" id="ARBA00023043"/>
    </source>
</evidence>
<feature type="compositionally biased region" description="Low complexity" evidence="4">
    <location>
        <begin position="134"/>
        <end position="147"/>
    </location>
</feature>
<dbReference type="Pfam" id="PF15487">
    <property type="entry name" value="FAM220"/>
    <property type="match status" value="1"/>
</dbReference>
<feature type="non-terminal residue" evidence="6">
    <location>
        <position position="336"/>
    </location>
</feature>
<dbReference type="EMBL" id="REGN01003402">
    <property type="protein sequence ID" value="RNA22779.1"/>
    <property type="molecule type" value="Genomic_DNA"/>
</dbReference>
<evidence type="ECO:0000256" key="3">
    <source>
        <dbReference type="PROSITE-ProRule" id="PRU00023"/>
    </source>
</evidence>
<dbReference type="SUPFAM" id="SSF48403">
    <property type="entry name" value="Ankyrin repeat"/>
    <property type="match status" value="1"/>
</dbReference>
<dbReference type="AlphaFoldDB" id="A0A3M7RH29"/>
<feature type="domain" description="SIPAR" evidence="5">
    <location>
        <begin position="2"/>
        <end position="86"/>
    </location>
</feature>
<dbReference type="PANTHER" id="PTHR24198">
    <property type="entry name" value="ANKYRIN REPEAT AND PROTEIN KINASE DOMAIN-CONTAINING PROTEIN"/>
    <property type="match status" value="1"/>
</dbReference>
<proteinExistence type="predicted"/>
<dbReference type="InterPro" id="IPR029155">
    <property type="entry name" value="SIPAR"/>
</dbReference>
<name>A0A3M7RH29_BRAPC</name>